<proteinExistence type="predicted"/>
<accession>A0A917L1H0</accession>
<feature type="region of interest" description="Disordered" evidence="1">
    <location>
        <begin position="53"/>
        <end position="119"/>
    </location>
</feature>
<keyword evidence="3" id="KW-1185">Reference proteome</keyword>
<evidence type="ECO:0000256" key="1">
    <source>
        <dbReference type="SAM" id="MobiDB-lite"/>
    </source>
</evidence>
<evidence type="ECO:0008006" key="4">
    <source>
        <dbReference type="Google" id="ProtNLM"/>
    </source>
</evidence>
<dbReference type="AlphaFoldDB" id="A0A917L1H0"/>
<organism evidence="2 3">
    <name type="scientific">Streptomyces lacrimifluminis</name>
    <dbReference type="NCBI Taxonomy" id="1500077"/>
    <lineage>
        <taxon>Bacteria</taxon>
        <taxon>Bacillati</taxon>
        <taxon>Actinomycetota</taxon>
        <taxon>Actinomycetes</taxon>
        <taxon>Kitasatosporales</taxon>
        <taxon>Streptomycetaceae</taxon>
        <taxon>Streptomyces</taxon>
    </lineage>
</organism>
<protein>
    <recommendedName>
        <fullName evidence="4">PAS domain-containing protein</fullName>
    </recommendedName>
</protein>
<comment type="caution">
    <text evidence="2">The sequence shown here is derived from an EMBL/GenBank/DDBJ whole genome shotgun (WGS) entry which is preliminary data.</text>
</comment>
<name>A0A917L1H0_9ACTN</name>
<feature type="compositionally biased region" description="Low complexity" evidence="1">
    <location>
        <begin position="69"/>
        <end position="91"/>
    </location>
</feature>
<evidence type="ECO:0000313" key="2">
    <source>
        <dbReference type="EMBL" id="GGJ38042.1"/>
    </source>
</evidence>
<dbReference type="EMBL" id="BMMU01000011">
    <property type="protein sequence ID" value="GGJ38042.1"/>
    <property type="molecule type" value="Genomic_DNA"/>
</dbReference>
<evidence type="ECO:0000313" key="3">
    <source>
        <dbReference type="Proteomes" id="UP000625682"/>
    </source>
</evidence>
<reference evidence="2" key="1">
    <citation type="journal article" date="2014" name="Int. J. Syst. Evol. Microbiol.">
        <title>Complete genome sequence of Corynebacterium casei LMG S-19264T (=DSM 44701T), isolated from a smear-ripened cheese.</title>
        <authorList>
            <consortium name="US DOE Joint Genome Institute (JGI-PGF)"/>
            <person name="Walter F."/>
            <person name="Albersmeier A."/>
            <person name="Kalinowski J."/>
            <person name="Ruckert C."/>
        </authorList>
    </citation>
    <scope>NUCLEOTIDE SEQUENCE</scope>
    <source>
        <strain evidence="2">CGMCC 4.7272</strain>
    </source>
</reference>
<gene>
    <name evidence="2" type="ORF">GCM10012282_38540</name>
</gene>
<sequence length="119" mass="12464">MVPADDALVAVIDARGILTGWNEGSRRPTGYAAVEATHPPAADPMGRRLATGLAGATQVRHSSRDRSTAPGRAAPGVGAAPVSGDAGSAAGIRRHRPARRPSKAKLSRREHRSSRYRQP</sequence>
<dbReference type="Proteomes" id="UP000625682">
    <property type="component" value="Unassembled WGS sequence"/>
</dbReference>
<feature type="compositionally biased region" description="Basic residues" evidence="1">
    <location>
        <begin position="92"/>
        <end position="119"/>
    </location>
</feature>
<reference evidence="2" key="2">
    <citation type="submission" date="2020-09" db="EMBL/GenBank/DDBJ databases">
        <authorList>
            <person name="Sun Q."/>
            <person name="Zhou Y."/>
        </authorList>
    </citation>
    <scope>NUCLEOTIDE SEQUENCE</scope>
    <source>
        <strain evidence="2">CGMCC 4.7272</strain>
    </source>
</reference>